<feature type="chain" id="PRO_5018704213" description="Neprosin activation peptide domain-containing protein" evidence="1">
    <location>
        <begin position="27"/>
        <end position="139"/>
    </location>
</feature>
<dbReference type="AlphaFoldDB" id="A0A3S3N6H2"/>
<dbReference type="PANTHER" id="PTHR31589:SF57">
    <property type="entry name" value="OS06G0474500 PROTEIN"/>
    <property type="match status" value="1"/>
</dbReference>
<comment type="caution">
    <text evidence="3">The sequence shown here is derived from an EMBL/GenBank/DDBJ whole genome shotgun (WGS) entry which is preliminary data.</text>
</comment>
<dbReference type="PANTHER" id="PTHR31589">
    <property type="entry name" value="PROTEIN, PUTATIVE (DUF239)-RELATED-RELATED"/>
    <property type="match status" value="1"/>
</dbReference>
<dbReference type="STRING" id="337451.A0A3S3N6H2"/>
<feature type="domain" description="Neprosin activation peptide" evidence="2">
    <location>
        <begin position="52"/>
        <end position="85"/>
    </location>
</feature>
<proteinExistence type="predicted"/>
<dbReference type="InterPro" id="IPR025521">
    <property type="entry name" value="Neprosin_propep"/>
</dbReference>
<accession>A0A3S3N6H2</accession>
<keyword evidence="1" id="KW-0732">Signal</keyword>
<evidence type="ECO:0000256" key="1">
    <source>
        <dbReference type="SAM" id="SignalP"/>
    </source>
</evidence>
<protein>
    <recommendedName>
        <fullName evidence="2">Neprosin activation peptide domain-containing protein</fullName>
    </recommendedName>
</protein>
<organism evidence="3 4">
    <name type="scientific">Cinnamomum micranthum f. kanehirae</name>
    <dbReference type="NCBI Taxonomy" id="337451"/>
    <lineage>
        <taxon>Eukaryota</taxon>
        <taxon>Viridiplantae</taxon>
        <taxon>Streptophyta</taxon>
        <taxon>Embryophyta</taxon>
        <taxon>Tracheophyta</taxon>
        <taxon>Spermatophyta</taxon>
        <taxon>Magnoliopsida</taxon>
        <taxon>Magnoliidae</taxon>
        <taxon>Laurales</taxon>
        <taxon>Lauraceae</taxon>
        <taxon>Cinnamomum</taxon>
    </lineage>
</organism>
<feature type="signal peptide" evidence="1">
    <location>
        <begin position="1"/>
        <end position="26"/>
    </location>
</feature>
<dbReference type="SUPFAM" id="SSF52058">
    <property type="entry name" value="L domain-like"/>
    <property type="match status" value="1"/>
</dbReference>
<dbReference type="OrthoDB" id="1935425at2759"/>
<dbReference type="EMBL" id="QPKB01000001">
    <property type="protein sequence ID" value="RWR73612.1"/>
    <property type="molecule type" value="Genomic_DNA"/>
</dbReference>
<dbReference type="InterPro" id="IPR053168">
    <property type="entry name" value="Glutamic_endopeptidase"/>
</dbReference>
<dbReference type="Pfam" id="PF14365">
    <property type="entry name" value="Neprosin_AP"/>
    <property type="match status" value="1"/>
</dbReference>
<sequence length="139" mass="16011">MGRLNDEKTILILIAAYLALIDGVEGRGRGRALTDLEMRRQLKHLNKPTVKSIKSEDGDIIDCVDIFKQPAFDHPLLKNHTIQVLQTFFLYFVVVYLKVVNLTRLEVFKFAWIWNMNILCTQHSDFCIGELISMFSLPA</sequence>
<dbReference type="Proteomes" id="UP000283530">
    <property type="component" value="Unassembled WGS sequence"/>
</dbReference>
<evidence type="ECO:0000313" key="4">
    <source>
        <dbReference type="Proteomes" id="UP000283530"/>
    </source>
</evidence>
<evidence type="ECO:0000259" key="2">
    <source>
        <dbReference type="Pfam" id="PF14365"/>
    </source>
</evidence>
<reference evidence="3 4" key="1">
    <citation type="journal article" date="2019" name="Nat. Plants">
        <title>Stout camphor tree genome fills gaps in understanding of flowering plant genome evolution.</title>
        <authorList>
            <person name="Chaw S.M."/>
            <person name="Liu Y.C."/>
            <person name="Wu Y.W."/>
            <person name="Wang H.Y."/>
            <person name="Lin C.I."/>
            <person name="Wu C.S."/>
            <person name="Ke H.M."/>
            <person name="Chang L.Y."/>
            <person name="Hsu C.Y."/>
            <person name="Yang H.T."/>
            <person name="Sudianto E."/>
            <person name="Hsu M.H."/>
            <person name="Wu K.P."/>
            <person name="Wang L.N."/>
            <person name="Leebens-Mack J.H."/>
            <person name="Tsai I.J."/>
        </authorList>
    </citation>
    <scope>NUCLEOTIDE SEQUENCE [LARGE SCALE GENOMIC DNA]</scope>
    <source>
        <strain evidence="4">cv. Chaw 1501</strain>
        <tissue evidence="3">Young leaves</tissue>
    </source>
</reference>
<name>A0A3S3N6H2_9MAGN</name>
<keyword evidence="4" id="KW-1185">Reference proteome</keyword>
<gene>
    <name evidence="3" type="ORF">CKAN_00190700</name>
</gene>
<evidence type="ECO:0000313" key="3">
    <source>
        <dbReference type="EMBL" id="RWR73612.1"/>
    </source>
</evidence>